<evidence type="ECO:0000256" key="4">
    <source>
        <dbReference type="PIRSR" id="PIRSR000105-1"/>
    </source>
</evidence>
<feature type="binding site" evidence="5">
    <location>
        <position position="121"/>
    </location>
    <ligand>
        <name>NAD(+)</name>
        <dbReference type="ChEBI" id="CHEBI:57540"/>
    </ligand>
</feature>
<evidence type="ECO:0000256" key="5">
    <source>
        <dbReference type="PIRSR" id="PIRSR000105-2"/>
    </source>
</evidence>
<feature type="binding site" evidence="5">
    <location>
        <position position="126"/>
    </location>
    <ligand>
        <name>NAD(+)</name>
        <dbReference type="ChEBI" id="CHEBI:57540"/>
    </ligand>
</feature>
<proteinExistence type="inferred from homology"/>
<dbReference type="STRING" id="101091.A0A1C7NFV0"/>
<evidence type="ECO:0000256" key="1">
    <source>
        <dbReference type="ARBA" id="ARBA00005005"/>
    </source>
</evidence>
<feature type="binding site" evidence="5">
    <location>
        <position position="148"/>
    </location>
    <ligand>
        <name>NAD(+)</name>
        <dbReference type="ChEBI" id="CHEBI:57540"/>
    </ligand>
</feature>
<comment type="caution">
    <text evidence="8">The sequence shown here is derived from an EMBL/GenBank/DDBJ whole genome shotgun (WGS) entry which is preliminary data.</text>
</comment>
<dbReference type="Gene3D" id="1.10.1040.10">
    <property type="entry name" value="N-(1-d-carboxylethyl)-l-norvaline Dehydrogenase, domain 2"/>
    <property type="match status" value="1"/>
</dbReference>
<dbReference type="InParanoid" id="A0A1C7NFV0"/>
<dbReference type="GO" id="GO:0006631">
    <property type="term" value="P:fatty acid metabolic process"/>
    <property type="evidence" value="ECO:0007669"/>
    <property type="project" value="InterPro"/>
</dbReference>
<evidence type="ECO:0000256" key="3">
    <source>
        <dbReference type="ARBA" id="ARBA00023002"/>
    </source>
</evidence>
<protein>
    <submittedName>
        <fullName evidence="8">3-hydroxybutyryl-CoA dehydrogenase</fullName>
    </submittedName>
</protein>
<feature type="binding site" evidence="5">
    <location>
        <position position="62"/>
    </location>
    <ligand>
        <name>NAD(+)</name>
        <dbReference type="ChEBI" id="CHEBI:57540"/>
    </ligand>
</feature>
<evidence type="ECO:0000259" key="7">
    <source>
        <dbReference type="Pfam" id="PF02737"/>
    </source>
</evidence>
<dbReference type="Proteomes" id="UP000093000">
    <property type="component" value="Unassembled WGS sequence"/>
</dbReference>
<dbReference type="OrthoDB" id="5958943at2759"/>
<dbReference type="InterPro" id="IPR006176">
    <property type="entry name" value="3-OHacyl-CoA_DH_NAD-bd"/>
</dbReference>
<dbReference type="AlphaFoldDB" id="A0A1C7NFV0"/>
<dbReference type="InterPro" id="IPR036291">
    <property type="entry name" value="NAD(P)-bd_dom_sf"/>
</dbReference>
<evidence type="ECO:0000256" key="2">
    <source>
        <dbReference type="ARBA" id="ARBA00009463"/>
    </source>
</evidence>
<evidence type="ECO:0000259" key="6">
    <source>
        <dbReference type="Pfam" id="PF00725"/>
    </source>
</evidence>
<keyword evidence="5" id="KW-0520">NAD</keyword>
<organism evidence="8 9">
    <name type="scientific">Choanephora cucurbitarum</name>
    <dbReference type="NCBI Taxonomy" id="101091"/>
    <lineage>
        <taxon>Eukaryota</taxon>
        <taxon>Fungi</taxon>
        <taxon>Fungi incertae sedis</taxon>
        <taxon>Mucoromycota</taxon>
        <taxon>Mucoromycotina</taxon>
        <taxon>Mucoromycetes</taxon>
        <taxon>Mucorales</taxon>
        <taxon>Mucorineae</taxon>
        <taxon>Choanephoraceae</taxon>
        <taxon>Choanephoroideae</taxon>
        <taxon>Choanephora</taxon>
    </lineage>
</organism>
<dbReference type="PIRSF" id="PIRSF000105">
    <property type="entry name" value="HCDH"/>
    <property type="match status" value="1"/>
</dbReference>
<dbReference type="Gene3D" id="3.40.50.720">
    <property type="entry name" value="NAD(P)-binding Rossmann-like Domain"/>
    <property type="match status" value="1"/>
</dbReference>
<gene>
    <name evidence="8" type="primary">hbd</name>
    <name evidence="8" type="ORF">A0J61_03951</name>
</gene>
<feature type="binding site" evidence="5">
    <location>
        <position position="303"/>
    </location>
    <ligand>
        <name>NAD(+)</name>
        <dbReference type="ChEBI" id="CHEBI:57540"/>
    </ligand>
</feature>
<feature type="site" description="Important for catalytic activity" evidence="4">
    <location>
        <position position="169"/>
    </location>
</feature>
<dbReference type="Pfam" id="PF00725">
    <property type="entry name" value="3HCDH"/>
    <property type="match status" value="1"/>
</dbReference>
<comment type="similarity">
    <text evidence="2">Belongs to the 3-hydroxyacyl-CoA dehydrogenase family.</text>
</comment>
<feature type="domain" description="3-hydroxyacyl-CoA dehydrogenase NAD binding" evidence="7">
    <location>
        <begin position="34"/>
        <end position="212"/>
    </location>
</feature>
<dbReference type="SUPFAM" id="SSF48179">
    <property type="entry name" value="6-phosphogluconate dehydrogenase C-terminal domain-like"/>
    <property type="match status" value="1"/>
</dbReference>
<name>A0A1C7NFV0_9FUNG</name>
<dbReference type="PANTHER" id="PTHR48075">
    <property type="entry name" value="3-HYDROXYACYL-COA DEHYDROGENASE FAMILY PROTEIN"/>
    <property type="match status" value="1"/>
</dbReference>
<feature type="binding site" evidence="5">
    <location>
        <position position="172"/>
    </location>
    <ligand>
        <name>NAD(+)</name>
        <dbReference type="ChEBI" id="CHEBI:57540"/>
    </ligand>
</feature>
<sequence>MSMLASSISRFALRSSVRGQSRGITSVSEKVKSVGVIGSGQMGLGIAYVTANVTRLPVVLMDINQAQTDKGMQFFDKLLAKDVSKNKITSEHAKITRELVSTTNSLTQLKDVDFVIEAASENLNIKSAIFKDLDQICKAESILATNTSSISITKIAGVTKRAEQVIGMHFMNPVPVMKLVEIIPGIATSPEVLDTTRQLAAAMGKTTTVVEDIPGFVANRLLMPYINEAFILLESKNASAEDIDTTMKLGTNVPMGPLTLADFIGLDTCLSIMKVLYENTGDSKYRASVLLQKYVDAGWLGKKSGKGVYSY</sequence>
<dbReference type="InterPro" id="IPR006108">
    <property type="entry name" value="3HC_DH_C"/>
</dbReference>
<dbReference type="InterPro" id="IPR008927">
    <property type="entry name" value="6-PGluconate_DH-like_C_sf"/>
</dbReference>
<dbReference type="GO" id="GO:0016616">
    <property type="term" value="F:oxidoreductase activity, acting on the CH-OH group of donors, NAD or NADP as acceptor"/>
    <property type="evidence" value="ECO:0007669"/>
    <property type="project" value="InterPro"/>
</dbReference>
<feature type="domain" description="3-hydroxyacyl-CoA dehydrogenase C-terminal" evidence="6">
    <location>
        <begin position="215"/>
        <end position="311"/>
    </location>
</feature>
<dbReference type="Pfam" id="PF02737">
    <property type="entry name" value="3HCDH_N"/>
    <property type="match status" value="1"/>
</dbReference>
<reference evidence="8 9" key="1">
    <citation type="submission" date="2016-03" db="EMBL/GenBank/DDBJ databases">
        <title>Choanephora cucurbitarum.</title>
        <authorList>
            <person name="Min B."/>
            <person name="Park H."/>
            <person name="Park J.-H."/>
            <person name="Shin H.-D."/>
            <person name="Choi I.-G."/>
        </authorList>
    </citation>
    <scope>NUCLEOTIDE SEQUENCE [LARGE SCALE GENOMIC DNA]</scope>
    <source>
        <strain evidence="8 9">KUS-F28377</strain>
    </source>
</reference>
<dbReference type="FunFam" id="3.40.50.720:FF:000009">
    <property type="entry name" value="Fatty oxidation complex, alpha subunit"/>
    <property type="match status" value="1"/>
</dbReference>
<evidence type="ECO:0000313" key="9">
    <source>
        <dbReference type="Proteomes" id="UP000093000"/>
    </source>
</evidence>
<dbReference type="SUPFAM" id="SSF51735">
    <property type="entry name" value="NAD(P)-binding Rossmann-fold domains"/>
    <property type="match status" value="1"/>
</dbReference>
<evidence type="ECO:0000313" key="8">
    <source>
        <dbReference type="EMBL" id="OBZ87997.1"/>
    </source>
</evidence>
<dbReference type="InterPro" id="IPR013328">
    <property type="entry name" value="6PGD_dom2"/>
</dbReference>
<comment type="pathway">
    <text evidence="1">Lipid metabolism; fatty acid beta-oxidation.</text>
</comment>
<dbReference type="InterPro" id="IPR022694">
    <property type="entry name" value="3-OHacyl-CoA_DH"/>
</dbReference>
<keyword evidence="3" id="KW-0560">Oxidoreductase</keyword>
<feature type="binding site" evidence="5">
    <location>
        <begin position="38"/>
        <end position="43"/>
    </location>
    <ligand>
        <name>NAD(+)</name>
        <dbReference type="ChEBI" id="CHEBI:57540"/>
    </ligand>
</feature>
<dbReference type="GO" id="GO:0070403">
    <property type="term" value="F:NAD+ binding"/>
    <property type="evidence" value="ECO:0007669"/>
    <property type="project" value="InterPro"/>
</dbReference>
<keyword evidence="9" id="KW-1185">Reference proteome</keyword>
<dbReference type="PANTHER" id="PTHR48075:SF5">
    <property type="entry name" value="3-HYDROXYBUTYRYL-COA DEHYDROGENASE"/>
    <property type="match status" value="1"/>
</dbReference>
<dbReference type="EMBL" id="LUGH01000182">
    <property type="protein sequence ID" value="OBZ87997.1"/>
    <property type="molecule type" value="Genomic_DNA"/>
</dbReference>
<accession>A0A1C7NFV0</accession>